<protein>
    <submittedName>
        <fullName evidence="4">NTE family protein</fullName>
    </submittedName>
</protein>
<dbReference type="Gene3D" id="3.40.1090.10">
    <property type="entry name" value="Cytosolic phospholipase A2 catalytic domain"/>
    <property type="match status" value="2"/>
</dbReference>
<keyword evidence="2" id="KW-0378">Hydrolase</keyword>
<dbReference type="AlphaFoldDB" id="A0A562K0H7"/>
<dbReference type="PANTHER" id="PTHR46394:SF1">
    <property type="entry name" value="PNPLA DOMAIN-CONTAINING PROTEIN"/>
    <property type="match status" value="1"/>
</dbReference>
<comment type="caution">
    <text evidence="4">The sequence shown here is derived from an EMBL/GenBank/DDBJ whole genome shotgun (WGS) entry which is preliminary data.</text>
</comment>
<feature type="short sequence motif" description="DGA/G" evidence="2">
    <location>
        <begin position="183"/>
        <end position="185"/>
    </location>
</feature>
<keyword evidence="1 2" id="KW-0443">Lipid metabolism</keyword>
<proteinExistence type="predicted"/>
<dbReference type="OrthoDB" id="9770965at2"/>
<evidence type="ECO:0000313" key="5">
    <source>
        <dbReference type="Proteomes" id="UP000318667"/>
    </source>
</evidence>
<dbReference type="CDD" id="cd07207">
    <property type="entry name" value="Pat_ExoU_VipD_like"/>
    <property type="match status" value="1"/>
</dbReference>
<evidence type="ECO:0000259" key="3">
    <source>
        <dbReference type="PROSITE" id="PS51635"/>
    </source>
</evidence>
<dbReference type="InterPro" id="IPR002641">
    <property type="entry name" value="PNPLA_dom"/>
</dbReference>
<feature type="short sequence motif" description="GXGXXG" evidence="2">
    <location>
        <begin position="9"/>
        <end position="14"/>
    </location>
</feature>
<sequence>MFIDGVFSGGGIKGFALIGAYDAVQKRGFQFKRVAGTSAGSIVAALIAARYTSNEIYQLVDELDVKKFLDERKTLLPFSVTKWLLLYWRLGLYKGVELENWMAEKLAARGIRTFADLPPQSLRVIASDLTNGRLVVLPDDLVHYGIDPGSFPVAKAIRMSCSLPYFFEPVKLQAYSRSSVIVDGGVLSNFPMWLFDRENVKKTRPVLGIKLSHNLSERPPNKISNAIQMYEALFETMKDAHDARYISRKHAQNIIFIPTDGVLTAEFELTDQKKMDLLEHGRQCAEQFFASWSY</sequence>
<dbReference type="InterPro" id="IPR016035">
    <property type="entry name" value="Acyl_Trfase/lysoPLipase"/>
</dbReference>
<keyword evidence="5" id="KW-1185">Reference proteome</keyword>
<dbReference type="GO" id="GO:0016787">
    <property type="term" value="F:hydrolase activity"/>
    <property type="evidence" value="ECO:0007669"/>
    <property type="project" value="UniProtKB-UniRule"/>
</dbReference>
<accession>A0A562K0H7</accession>
<reference evidence="4 5" key="1">
    <citation type="journal article" date="2015" name="Stand. Genomic Sci.">
        <title>Genomic Encyclopedia of Bacterial and Archaeal Type Strains, Phase III: the genomes of soil and plant-associated and newly described type strains.</title>
        <authorList>
            <person name="Whitman W.B."/>
            <person name="Woyke T."/>
            <person name="Klenk H.P."/>
            <person name="Zhou Y."/>
            <person name="Lilburn T.G."/>
            <person name="Beck B.J."/>
            <person name="De Vos P."/>
            <person name="Vandamme P."/>
            <person name="Eisen J.A."/>
            <person name="Garrity G."/>
            <person name="Hugenholtz P."/>
            <person name="Kyrpides N.C."/>
        </authorList>
    </citation>
    <scope>NUCLEOTIDE SEQUENCE [LARGE SCALE GENOMIC DNA]</scope>
    <source>
        <strain evidence="4 5">CGMCC 1.10115</strain>
    </source>
</reference>
<name>A0A562K0H7_9BACI</name>
<dbReference type="PANTHER" id="PTHR46394">
    <property type="entry name" value="ANNEXIN"/>
    <property type="match status" value="1"/>
</dbReference>
<dbReference type="GO" id="GO:0016042">
    <property type="term" value="P:lipid catabolic process"/>
    <property type="evidence" value="ECO:0007669"/>
    <property type="project" value="UniProtKB-UniRule"/>
</dbReference>
<dbReference type="RefSeq" id="WP_144541229.1">
    <property type="nucleotide sequence ID" value="NZ_CBCSDC010000027.1"/>
</dbReference>
<feature type="active site" description="Proton acceptor" evidence="2">
    <location>
        <position position="183"/>
    </location>
</feature>
<dbReference type="PROSITE" id="PS51635">
    <property type="entry name" value="PNPLA"/>
    <property type="match status" value="1"/>
</dbReference>
<evidence type="ECO:0000313" key="4">
    <source>
        <dbReference type="EMBL" id="TWH88929.1"/>
    </source>
</evidence>
<organism evidence="4 5">
    <name type="scientific">Cytobacillus oceanisediminis</name>
    <dbReference type="NCBI Taxonomy" id="665099"/>
    <lineage>
        <taxon>Bacteria</taxon>
        <taxon>Bacillati</taxon>
        <taxon>Bacillota</taxon>
        <taxon>Bacilli</taxon>
        <taxon>Bacillales</taxon>
        <taxon>Bacillaceae</taxon>
        <taxon>Cytobacillus</taxon>
    </lineage>
</organism>
<feature type="domain" description="PNPLA" evidence="3">
    <location>
        <begin position="5"/>
        <end position="196"/>
    </location>
</feature>
<gene>
    <name evidence="4" type="ORF">IQ19_01351</name>
</gene>
<dbReference type="SUPFAM" id="SSF52151">
    <property type="entry name" value="FabD/lysophospholipase-like"/>
    <property type="match status" value="1"/>
</dbReference>
<evidence type="ECO:0000256" key="2">
    <source>
        <dbReference type="PROSITE-ProRule" id="PRU01161"/>
    </source>
</evidence>
<evidence type="ECO:0000256" key="1">
    <source>
        <dbReference type="ARBA" id="ARBA00023098"/>
    </source>
</evidence>
<dbReference type="EMBL" id="VLKI01000003">
    <property type="protein sequence ID" value="TWH88929.1"/>
    <property type="molecule type" value="Genomic_DNA"/>
</dbReference>
<dbReference type="Pfam" id="PF01734">
    <property type="entry name" value="Patatin"/>
    <property type="match status" value="1"/>
</dbReference>
<feature type="active site" description="Nucleophile" evidence="2">
    <location>
        <position position="38"/>
    </location>
</feature>
<dbReference type="Proteomes" id="UP000318667">
    <property type="component" value="Unassembled WGS sequence"/>
</dbReference>
<dbReference type="InterPro" id="IPR052580">
    <property type="entry name" value="Lipid_Hydrolase"/>
</dbReference>
<dbReference type="GeneID" id="65402587"/>
<feature type="short sequence motif" description="GXSXG" evidence="2">
    <location>
        <begin position="36"/>
        <end position="40"/>
    </location>
</feature>
<keyword evidence="2" id="KW-0442">Lipid degradation</keyword>